<reference evidence="2" key="1">
    <citation type="submission" date="2015-01" db="EMBL/GenBank/DDBJ databases">
        <authorList>
            <person name="Aksoy S."/>
            <person name="Warren W."/>
            <person name="Wilson R.K."/>
        </authorList>
    </citation>
    <scope>NUCLEOTIDE SEQUENCE [LARGE SCALE GENOMIC DNA]</scope>
    <source>
        <strain evidence="2">IAEA</strain>
    </source>
</reference>
<protein>
    <submittedName>
        <fullName evidence="1">Uncharacterized protein</fullName>
    </submittedName>
</protein>
<keyword evidence="2" id="KW-1185">Reference proteome</keyword>
<evidence type="ECO:0000313" key="2">
    <source>
        <dbReference type="Proteomes" id="UP000092460"/>
    </source>
</evidence>
<dbReference type="VEuPathDB" id="VectorBase:GPPI034482"/>
<evidence type="ECO:0000313" key="1">
    <source>
        <dbReference type="EnsemblMetazoa" id="GPPI034482-PA"/>
    </source>
</evidence>
<dbReference type="EMBL" id="JXJN01016709">
    <property type="status" value="NOT_ANNOTATED_CDS"/>
    <property type="molecule type" value="Genomic_DNA"/>
</dbReference>
<organism evidence="1 2">
    <name type="scientific">Glossina palpalis gambiensis</name>
    <dbReference type="NCBI Taxonomy" id="67801"/>
    <lineage>
        <taxon>Eukaryota</taxon>
        <taxon>Metazoa</taxon>
        <taxon>Ecdysozoa</taxon>
        <taxon>Arthropoda</taxon>
        <taxon>Hexapoda</taxon>
        <taxon>Insecta</taxon>
        <taxon>Pterygota</taxon>
        <taxon>Neoptera</taxon>
        <taxon>Endopterygota</taxon>
        <taxon>Diptera</taxon>
        <taxon>Brachycera</taxon>
        <taxon>Muscomorpha</taxon>
        <taxon>Hippoboscoidea</taxon>
        <taxon>Glossinidae</taxon>
        <taxon>Glossina</taxon>
    </lineage>
</organism>
<dbReference type="Proteomes" id="UP000092460">
    <property type="component" value="Unassembled WGS sequence"/>
</dbReference>
<reference evidence="1" key="2">
    <citation type="submission" date="2020-05" db="UniProtKB">
        <authorList>
            <consortium name="EnsemblMetazoa"/>
        </authorList>
    </citation>
    <scope>IDENTIFICATION</scope>
    <source>
        <strain evidence="1">IAEA</strain>
    </source>
</reference>
<dbReference type="EnsemblMetazoa" id="GPPI034482-RA">
    <property type="protein sequence ID" value="GPPI034482-PA"/>
    <property type="gene ID" value="GPPI034482"/>
</dbReference>
<proteinExistence type="predicted"/>
<name>A0A1B0BM69_9MUSC</name>
<dbReference type="AlphaFoldDB" id="A0A1B0BM69"/>
<accession>A0A1B0BM69</accession>
<sequence>MLLDFNFLQEFGATLRYFRKIASCRPRGLPKNLKTSEPIDEAIRTAEPRESLITTQELKITTNTEEITTEH</sequence>